<dbReference type="InterPro" id="IPR000182">
    <property type="entry name" value="GNAT_dom"/>
</dbReference>
<keyword evidence="4" id="KW-0614">Plasmid</keyword>
<dbReference type="CDD" id="cd04301">
    <property type="entry name" value="NAT_SF"/>
    <property type="match status" value="1"/>
</dbReference>
<evidence type="ECO:0000313" key="6">
    <source>
        <dbReference type="Proteomes" id="UP000001879"/>
    </source>
</evidence>
<accession>D3T271</accession>
<dbReference type="PATRIC" id="fig|547559.17.peg.2962"/>
<dbReference type="Proteomes" id="UP000001879">
    <property type="component" value="Plasmid pNMAG02"/>
</dbReference>
<dbReference type="PANTHER" id="PTHR43877">
    <property type="entry name" value="AMINOALKYLPHOSPHONATE N-ACETYLTRANSFERASE-RELATED-RELATED"/>
    <property type="match status" value="1"/>
</dbReference>
<gene>
    <name evidence="4" type="ordered locus">Nmag_4166</name>
    <name evidence="5" type="ORF">C500_15045</name>
</gene>
<evidence type="ECO:0000313" key="4">
    <source>
        <dbReference type="EMBL" id="ADD07680.1"/>
    </source>
</evidence>
<proteinExistence type="predicted"/>
<protein>
    <submittedName>
        <fullName evidence="4">GNAT family acetyltransferase</fullName>
        <ecNumber evidence="4">2.3.1.-</ecNumber>
    </submittedName>
    <submittedName>
        <fullName evidence="5">N-acetyltransferase GCN5</fullName>
    </submittedName>
</protein>
<sequence length="178" mass="20446">MQIRTLKGPDDIAGVVRTHGLAWREAYTGVLPENVLEQVPTNPNPDVVERWYERVKTDRDRFLVAVDDGFVRGYAYFRWGHKTKEFVGEAEAGLKEIYVHPDDWGKGIGTELLHTGLEMLPKDLEAVSLEMLSGNDVGSQFYEARGFEQIDERTYRIGERSYPTEIYRLSLPDSDRNH</sequence>
<dbReference type="HOGENOM" id="CLU_013985_18_3_2"/>
<dbReference type="EMBL" id="AOHS01000051">
    <property type="protein sequence ID" value="ELY26490.1"/>
    <property type="molecule type" value="Genomic_DNA"/>
</dbReference>
<dbReference type="eggNOG" id="arCOG00844">
    <property type="taxonomic scope" value="Archaea"/>
</dbReference>
<reference evidence="4 6" key="2">
    <citation type="journal article" date="2012" name="BMC Genomics">
        <title>A comparative genomics perspective on the genetic content of the alkaliphilic haloarchaeon Natrialba magadii ATCC 43099T.</title>
        <authorList>
            <person name="Siddaramappa S."/>
            <person name="Challacombe J.F."/>
            <person name="Decastro R.E."/>
            <person name="Pfeiffer F."/>
            <person name="Sastre D.E."/>
            <person name="Gimenez M.I."/>
            <person name="Paggi R.A."/>
            <person name="Detter J.C."/>
            <person name="Davenport K.W."/>
            <person name="Goodwin L.A."/>
            <person name="Kyrpides N."/>
            <person name="Tapia R."/>
            <person name="Pitluck S."/>
            <person name="Lucas S."/>
            <person name="Woyke T."/>
            <person name="Maupin-Furlow J.A."/>
        </authorList>
    </citation>
    <scope>NUCLEOTIDE SEQUENCE [LARGE SCALE GENOMIC DNA]</scope>
    <source>
        <strain evidence="4">ATCC 43099</strain>
        <strain evidence="6">ATCC 43099 / DSM 3394 / CCM 3739 / CIP 104546 / IAM 13178 / JCM 8861 / NBRC 102185 / NCIMB 2190 / MS3</strain>
    </source>
</reference>
<dbReference type="Proteomes" id="UP000011543">
    <property type="component" value="Unassembled WGS sequence"/>
</dbReference>
<organism evidence="4 6">
    <name type="scientific">Natrialba magadii (strain ATCC 43099 / DSM 3394 / CCM 3739 / CIP 104546 / IAM 13178 / JCM 8861 / NBRC 102185 / NCIMB 2190 / MS3)</name>
    <name type="common">Natronobacterium magadii</name>
    <dbReference type="NCBI Taxonomy" id="547559"/>
    <lineage>
        <taxon>Archaea</taxon>
        <taxon>Methanobacteriati</taxon>
        <taxon>Methanobacteriota</taxon>
        <taxon>Stenosarchaea group</taxon>
        <taxon>Halobacteria</taxon>
        <taxon>Halobacteriales</taxon>
        <taxon>Natrialbaceae</taxon>
        <taxon>Natrialba</taxon>
    </lineage>
</organism>
<evidence type="ECO:0000256" key="1">
    <source>
        <dbReference type="ARBA" id="ARBA00022679"/>
    </source>
</evidence>
<evidence type="ECO:0000259" key="3">
    <source>
        <dbReference type="PROSITE" id="PS51186"/>
    </source>
</evidence>
<dbReference type="GO" id="GO:0016747">
    <property type="term" value="F:acyltransferase activity, transferring groups other than amino-acyl groups"/>
    <property type="evidence" value="ECO:0007669"/>
    <property type="project" value="InterPro"/>
</dbReference>
<reference evidence="4" key="4">
    <citation type="submission" date="2016-09" db="EMBL/GenBank/DDBJ databases">
        <authorList>
            <person name="Pfeiffer F."/>
        </authorList>
    </citation>
    <scope>NUCLEOTIDE SEQUENCE</scope>
    <source>
        <strain evidence="4">ATCC 43099</strain>
        <plasmid evidence="4">pNMAG02</plasmid>
    </source>
</reference>
<dbReference type="AlphaFoldDB" id="D3T271"/>
<reference evidence="5 7" key="3">
    <citation type="journal article" date="2014" name="PLoS Genet.">
        <title>Phylogenetically driven sequencing of extremely halophilic archaea reveals strategies for static and dynamic osmo-response.</title>
        <authorList>
            <person name="Becker E.A."/>
            <person name="Seitzer P.M."/>
            <person name="Tritt A."/>
            <person name="Larsen D."/>
            <person name="Krusor M."/>
            <person name="Yao A.I."/>
            <person name="Wu D."/>
            <person name="Madern D."/>
            <person name="Eisen J.A."/>
            <person name="Darling A.E."/>
            <person name="Facciotti M.T."/>
        </authorList>
    </citation>
    <scope>NUCLEOTIDE SEQUENCE [LARGE SCALE GENOMIC DNA]</scope>
    <source>
        <strain evidence="7">ATCC 43099 / DSM 3394 / CCM 3739 / CIP 104546 / IAM 13178 / JCM 8861 / NBRC 102185 / NCIMB 2190 / MS3</strain>
        <strain evidence="5">MS-3</strain>
    </source>
</reference>
<geneLocation type="plasmid" evidence="4 6">
    <name>pNMAG02</name>
</geneLocation>
<dbReference type="PANTHER" id="PTHR43877:SF1">
    <property type="entry name" value="ACETYLTRANSFERASE"/>
    <property type="match status" value="1"/>
</dbReference>
<dbReference type="PROSITE" id="PS51186">
    <property type="entry name" value="GNAT"/>
    <property type="match status" value="1"/>
</dbReference>
<reference evidence="6" key="1">
    <citation type="submission" date="2010-02" db="EMBL/GenBank/DDBJ databases">
        <title>Complete sequence of plasmid 2 of Natrialba magadii ATCC 43099.</title>
        <authorList>
            <consortium name="US DOE Joint Genome Institute"/>
            <person name="Lucas S."/>
            <person name="Copeland A."/>
            <person name="Lapidus A."/>
            <person name="Cheng J.-F."/>
            <person name="Bruce D."/>
            <person name="Goodwin L."/>
            <person name="Pitluck S."/>
            <person name="Davenport K."/>
            <person name="Saunders E."/>
            <person name="Detter J.C."/>
            <person name="Han C."/>
            <person name="Tapia R."/>
            <person name="Land M."/>
            <person name="Hauser L."/>
            <person name="Kyrpides N."/>
            <person name="Mikhailova N."/>
            <person name="De Castro R.E."/>
            <person name="Maupin-Furlow J.A."/>
            <person name="Woyke T."/>
        </authorList>
    </citation>
    <scope>NUCLEOTIDE SEQUENCE [LARGE SCALE GENOMIC DNA]</scope>
    <source>
        <strain evidence="6">ATCC 43099 / DSM 3394 / CCM 3739 / CIP 104546 / IAM 13178 / JCM 8861 / NBRC 102185 / NCIMB 2190 / MS3</strain>
        <plasmid evidence="6">pNMAG02</plasmid>
    </source>
</reference>
<dbReference type="InterPro" id="IPR016181">
    <property type="entry name" value="Acyl_CoA_acyltransferase"/>
</dbReference>
<dbReference type="OrthoDB" id="11597at2157"/>
<dbReference type="InterPro" id="IPR050832">
    <property type="entry name" value="Bact_Acetyltransf"/>
</dbReference>
<dbReference type="EMBL" id="CP001934">
    <property type="protein sequence ID" value="ADD07680.1"/>
    <property type="molecule type" value="Genomic_DNA"/>
</dbReference>
<dbReference type="RefSeq" id="WP_004216224.1">
    <property type="nucleotide sequence ID" value="NC_013924.1"/>
</dbReference>
<dbReference type="SUPFAM" id="SSF55729">
    <property type="entry name" value="Acyl-CoA N-acyltransferases (Nat)"/>
    <property type="match status" value="1"/>
</dbReference>
<dbReference type="PaxDb" id="547559-Nmag_4166"/>
<dbReference type="KEGG" id="nmg:Nmag_4166"/>
<dbReference type="GeneID" id="8828900"/>
<dbReference type="EC" id="2.3.1.-" evidence="4"/>
<keyword evidence="6" id="KW-1185">Reference proteome</keyword>
<feature type="domain" description="N-acetyltransferase" evidence="3">
    <location>
        <begin position="1"/>
        <end position="172"/>
    </location>
</feature>
<dbReference type="Pfam" id="PF00583">
    <property type="entry name" value="Acetyltransf_1"/>
    <property type="match status" value="1"/>
</dbReference>
<keyword evidence="1 4" id="KW-0808">Transferase</keyword>
<name>D3T271_NATMM</name>
<dbReference type="Gene3D" id="3.40.630.30">
    <property type="match status" value="1"/>
</dbReference>
<evidence type="ECO:0000313" key="5">
    <source>
        <dbReference type="EMBL" id="ELY26490.1"/>
    </source>
</evidence>
<keyword evidence="2 4" id="KW-0012">Acyltransferase</keyword>
<evidence type="ECO:0000313" key="7">
    <source>
        <dbReference type="Proteomes" id="UP000011543"/>
    </source>
</evidence>
<evidence type="ECO:0000256" key="2">
    <source>
        <dbReference type="ARBA" id="ARBA00023315"/>
    </source>
</evidence>